<dbReference type="HOGENOM" id="CLU_1035755_0_0_1"/>
<proteinExistence type="inferred from homology"/>
<comment type="function">
    <text evidence="12">Probable membrane-associated metalloprotease that may be involved in chloroplast development.</text>
</comment>
<keyword evidence="7" id="KW-0378">Hydrolase</keyword>
<keyword evidence="4" id="KW-0934">Plastid</keyword>
<evidence type="ECO:0000256" key="5">
    <source>
        <dbReference type="ARBA" id="ARBA00022670"/>
    </source>
</evidence>
<keyword evidence="5" id="KW-0645">Protease</keyword>
<dbReference type="GO" id="GO:0006508">
    <property type="term" value="P:proteolysis"/>
    <property type="evidence" value="ECO:0007669"/>
    <property type="project" value="UniProtKB-KW"/>
</dbReference>
<evidence type="ECO:0000313" key="15">
    <source>
        <dbReference type="Proteomes" id="UP000006038"/>
    </source>
</evidence>
<name>J3M9W2_ORYBR</name>
<dbReference type="InterPro" id="IPR044838">
    <property type="entry name" value="EGY1-like"/>
</dbReference>
<keyword evidence="11" id="KW-0472">Membrane</keyword>
<keyword evidence="6" id="KW-0812">Transmembrane</keyword>
<evidence type="ECO:0000256" key="11">
    <source>
        <dbReference type="ARBA" id="ARBA00023136"/>
    </source>
</evidence>
<keyword evidence="9" id="KW-1133">Transmembrane helix</keyword>
<protein>
    <submittedName>
        <fullName evidence="14">Uncharacterized protein</fullName>
    </submittedName>
</protein>
<evidence type="ECO:0000256" key="7">
    <source>
        <dbReference type="ARBA" id="ARBA00022801"/>
    </source>
</evidence>
<feature type="region of interest" description="Disordered" evidence="13">
    <location>
        <begin position="131"/>
        <end position="150"/>
    </location>
</feature>
<keyword evidence="8" id="KW-0809">Transit peptide</keyword>
<evidence type="ECO:0000256" key="4">
    <source>
        <dbReference type="ARBA" id="ARBA00022640"/>
    </source>
</evidence>
<reference evidence="14" key="1">
    <citation type="journal article" date="2013" name="Nat. Commun.">
        <title>Whole-genome sequencing of Oryza brachyantha reveals mechanisms underlying Oryza genome evolution.</title>
        <authorList>
            <person name="Chen J."/>
            <person name="Huang Q."/>
            <person name="Gao D."/>
            <person name="Wang J."/>
            <person name="Lang Y."/>
            <person name="Liu T."/>
            <person name="Li B."/>
            <person name="Bai Z."/>
            <person name="Luis Goicoechea J."/>
            <person name="Liang C."/>
            <person name="Chen C."/>
            <person name="Zhang W."/>
            <person name="Sun S."/>
            <person name="Liao Y."/>
            <person name="Zhang X."/>
            <person name="Yang L."/>
            <person name="Song C."/>
            <person name="Wang M."/>
            <person name="Shi J."/>
            <person name="Liu G."/>
            <person name="Liu J."/>
            <person name="Zhou H."/>
            <person name="Zhou W."/>
            <person name="Yu Q."/>
            <person name="An N."/>
            <person name="Chen Y."/>
            <person name="Cai Q."/>
            <person name="Wang B."/>
            <person name="Liu B."/>
            <person name="Min J."/>
            <person name="Huang Y."/>
            <person name="Wu H."/>
            <person name="Li Z."/>
            <person name="Zhang Y."/>
            <person name="Yin Y."/>
            <person name="Song W."/>
            <person name="Jiang J."/>
            <person name="Jackson S.A."/>
            <person name="Wing R.A."/>
            <person name="Wang J."/>
            <person name="Chen M."/>
        </authorList>
    </citation>
    <scope>NUCLEOTIDE SEQUENCE [LARGE SCALE GENOMIC DNA]</scope>
    <source>
        <strain evidence="14">cv. IRGC 101232</strain>
    </source>
</reference>
<keyword evidence="3" id="KW-0150">Chloroplast</keyword>
<feature type="compositionally biased region" description="Basic and acidic residues" evidence="13">
    <location>
        <begin position="218"/>
        <end position="228"/>
    </location>
</feature>
<reference evidence="14" key="2">
    <citation type="submission" date="2013-04" db="UniProtKB">
        <authorList>
            <consortium name="EnsemblPlants"/>
        </authorList>
    </citation>
    <scope>IDENTIFICATION</scope>
</reference>
<dbReference type="GO" id="GO:0031969">
    <property type="term" value="C:chloroplast membrane"/>
    <property type="evidence" value="ECO:0007669"/>
    <property type="project" value="UniProtKB-SubCell"/>
</dbReference>
<evidence type="ECO:0000256" key="3">
    <source>
        <dbReference type="ARBA" id="ARBA00022528"/>
    </source>
</evidence>
<comment type="subcellular location">
    <subcellularLocation>
        <location evidence="1">Plastid</location>
        <location evidence="1">Chloroplast membrane</location>
        <topology evidence="1">Multi-pass membrane protein</topology>
    </subcellularLocation>
</comment>
<accession>J3M9W2</accession>
<keyword evidence="10" id="KW-0482">Metalloprotease</keyword>
<dbReference type="PANTHER" id="PTHR31412:SF5">
    <property type="entry name" value="ZINC METALLOPROTEASE EGY2, CHLOROPLASTIC-RELATED"/>
    <property type="match status" value="1"/>
</dbReference>
<dbReference type="Proteomes" id="UP000006038">
    <property type="component" value="Chromosome 5"/>
</dbReference>
<evidence type="ECO:0000313" key="14">
    <source>
        <dbReference type="EnsemblPlants" id="OB05G33860.1"/>
    </source>
</evidence>
<dbReference type="EnsemblPlants" id="OB05G33860.1">
    <property type="protein sequence ID" value="OB05G33860.1"/>
    <property type="gene ID" value="OB05G33860"/>
</dbReference>
<organism evidence="14">
    <name type="scientific">Oryza brachyantha</name>
    <name type="common">malo sina</name>
    <dbReference type="NCBI Taxonomy" id="4533"/>
    <lineage>
        <taxon>Eukaryota</taxon>
        <taxon>Viridiplantae</taxon>
        <taxon>Streptophyta</taxon>
        <taxon>Embryophyta</taxon>
        <taxon>Tracheophyta</taxon>
        <taxon>Spermatophyta</taxon>
        <taxon>Magnoliopsida</taxon>
        <taxon>Liliopsida</taxon>
        <taxon>Poales</taxon>
        <taxon>Poaceae</taxon>
        <taxon>BOP clade</taxon>
        <taxon>Oryzoideae</taxon>
        <taxon>Oryzeae</taxon>
        <taxon>Oryzinae</taxon>
        <taxon>Oryza</taxon>
    </lineage>
</organism>
<evidence type="ECO:0000256" key="6">
    <source>
        <dbReference type="ARBA" id="ARBA00022692"/>
    </source>
</evidence>
<evidence type="ECO:0000256" key="1">
    <source>
        <dbReference type="ARBA" id="ARBA00004508"/>
    </source>
</evidence>
<evidence type="ECO:0000256" key="13">
    <source>
        <dbReference type="SAM" id="MobiDB-lite"/>
    </source>
</evidence>
<dbReference type="PANTHER" id="PTHR31412">
    <property type="entry name" value="ZINC METALLOPROTEASE EGY1"/>
    <property type="match status" value="1"/>
</dbReference>
<dbReference type="STRING" id="4533.J3M9W2"/>
<evidence type="ECO:0000256" key="2">
    <source>
        <dbReference type="ARBA" id="ARBA00007931"/>
    </source>
</evidence>
<evidence type="ECO:0000256" key="10">
    <source>
        <dbReference type="ARBA" id="ARBA00023049"/>
    </source>
</evidence>
<feature type="region of interest" description="Disordered" evidence="13">
    <location>
        <begin position="161"/>
        <end position="235"/>
    </location>
</feature>
<keyword evidence="15" id="KW-1185">Reference proteome</keyword>
<evidence type="ECO:0000256" key="8">
    <source>
        <dbReference type="ARBA" id="ARBA00022946"/>
    </source>
</evidence>
<dbReference type="AlphaFoldDB" id="J3M9W2"/>
<dbReference type="GO" id="GO:0008237">
    <property type="term" value="F:metallopeptidase activity"/>
    <property type="evidence" value="ECO:0007669"/>
    <property type="project" value="UniProtKB-KW"/>
</dbReference>
<evidence type="ECO:0000256" key="12">
    <source>
        <dbReference type="ARBA" id="ARBA00024314"/>
    </source>
</evidence>
<feature type="compositionally biased region" description="Basic and acidic residues" evidence="13">
    <location>
        <begin position="161"/>
        <end position="172"/>
    </location>
</feature>
<dbReference type="Gramene" id="OB05G33860.1">
    <property type="protein sequence ID" value="OB05G33860.1"/>
    <property type="gene ID" value="OB05G33860"/>
</dbReference>
<comment type="similarity">
    <text evidence="2">Belongs to the peptidase M50B family.</text>
</comment>
<evidence type="ECO:0000256" key="9">
    <source>
        <dbReference type="ARBA" id="ARBA00022989"/>
    </source>
</evidence>
<sequence>MKKDEIVGERFYLKAANADDRVEDLAKYLAMLSLLDHKQFGYGGMPTTVIIIFRRSFEHYYLLGLKQQLDESVKISKATIDILKDQVFGFDTFFVTSQEPYENKFGDQYKLINPEDEKPVAVVVPRQTLQPETTGNKINSPVADVGSGRRRGMDVDLLEGRLVEADPAADGRRSRRRRPMGDEADGGGPAAESDGRRGRPWAAEGQRRRWMGVGVRRTAAETDGRRGPADGGGDGNDSFCSVHLLSRTAAYSFFLSFLAPCSYAPDILA</sequence>